<dbReference type="OrthoDB" id="1752268at2759"/>
<proteinExistence type="predicted"/>
<sequence length="198" mass="23226">MMFSLRASLIWDLQDEVTYYAVLNGLLPGRFKFYLSKSKTTKLVEATRRAQDFTHIAEKLAKMTSSNKTLGREEEKRSTPPSQTSIRGKRRKSPWNILLDIKGNPKLRRPKLIETSAKVKNKNKYFEYYEDFRHITSKYCEIKKALHELANQGGIDEKEWIARYRKSQIRKLSQIIAARELRPLIGPTMTFDLEDIRL</sequence>
<dbReference type="EMBL" id="JAKOGI010000681">
    <property type="protein sequence ID" value="KAJ8431554.1"/>
    <property type="molecule type" value="Genomic_DNA"/>
</dbReference>
<gene>
    <name evidence="2" type="ORF">Cgig2_029583</name>
</gene>
<evidence type="ECO:0000313" key="3">
    <source>
        <dbReference type="Proteomes" id="UP001153076"/>
    </source>
</evidence>
<reference evidence="2" key="1">
    <citation type="submission" date="2022-04" db="EMBL/GenBank/DDBJ databases">
        <title>Carnegiea gigantea Genome sequencing and assembly v2.</title>
        <authorList>
            <person name="Copetti D."/>
            <person name="Sanderson M.J."/>
            <person name="Burquez A."/>
            <person name="Wojciechowski M.F."/>
        </authorList>
    </citation>
    <scope>NUCLEOTIDE SEQUENCE</scope>
    <source>
        <strain evidence="2">SGP5-SGP5p</strain>
        <tissue evidence="2">Aerial part</tissue>
    </source>
</reference>
<organism evidence="2 3">
    <name type="scientific">Carnegiea gigantea</name>
    <dbReference type="NCBI Taxonomy" id="171969"/>
    <lineage>
        <taxon>Eukaryota</taxon>
        <taxon>Viridiplantae</taxon>
        <taxon>Streptophyta</taxon>
        <taxon>Embryophyta</taxon>
        <taxon>Tracheophyta</taxon>
        <taxon>Spermatophyta</taxon>
        <taxon>Magnoliopsida</taxon>
        <taxon>eudicotyledons</taxon>
        <taxon>Gunneridae</taxon>
        <taxon>Pentapetalae</taxon>
        <taxon>Caryophyllales</taxon>
        <taxon>Cactineae</taxon>
        <taxon>Cactaceae</taxon>
        <taxon>Cactoideae</taxon>
        <taxon>Echinocereeae</taxon>
        <taxon>Carnegiea</taxon>
    </lineage>
</organism>
<protein>
    <submittedName>
        <fullName evidence="2">Uncharacterized protein</fullName>
    </submittedName>
</protein>
<feature type="region of interest" description="Disordered" evidence="1">
    <location>
        <begin position="64"/>
        <end position="88"/>
    </location>
</feature>
<accession>A0A9Q1JV03</accession>
<keyword evidence="3" id="KW-1185">Reference proteome</keyword>
<name>A0A9Q1JV03_9CARY</name>
<evidence type="ECO:0000313" key="2">
    <source>
        <dbReference type="EMBL" id="KAJ8431554.1"/>
    </source>
</evidence>
<evidence type="ECO:0000256" key="1">
    <source>
        <dbReference type="SAM" id="MobiDB-lite"/>
    </source>
</evidence>
<dbReference type="Proteomes" id="UP001153076">
    <property type="component" value="Unassembled WGS sequence"/>
</dbReference>
<comment type="caution">
    <text evidence="2">The sequence shown here is derived from an EMBL/GenBank/DDBJ whole genome shotgun (WGS) entry which is preliminary data.</text>
</comment>
<dbReference type="AlphaFoldDB" id="A0A9Q1JV03"/>